<name>A0A074L2M5_9BACT</name>
<gene>
    <name evidence="5" type="ORF">EL17_03320</name>
</gene>
<evidence type="ECO:0000313" key="6">
    <source>
        <dbReference type="Proteomes" id="UP000027821"/>
    </source>
</evidence>
<dbReference type="InterPro" id="IPR003593">
    <property type="entry name" value="AAA+_ATPase"/>
</dbReference>
<keyword evidence="6" id="KW-1185">Reference proteome</keyword>
<dbReference type="PANTHER" id="PTHR42939">
    <property type="entry name" value="ABC TRANSPORTER ATP-BINDING PROTEIN ALBC-RELATED"/>
    <property type="match status" value="1"/>
</dbReference>
<dbReference type="EMBL" id="JMIH01000014">
    <property type="protein sequence ID" value="KEO74720.1"/>
    <property type="molecule type" value="Genomic_DNA"/>
</dbReference>
<feature type="domain" description="ABC transporter" evidence="4">
    <location>
        <begin position="4"/>
        <end position="211"/>
    </location>
</feature>
<dbReference type="PANTHER" id="PTHR42939:SF1">
    <property type="entry name" value="ABC TRANSPORTER ATP-BINDING PROTEIN ALBC-RELATED"/>
    <property type="match status" value="1"/>
</dbReference>
<evidence type="ECO:0000256" key="1">
    <source>
        <dbReference type="ARBA" id="ARBA00022448"/>
    </source>
</evidence>
<dbReference type="AlphaFoldDB" id="A0A074L2M5"/>
<comment type="caution">
    <text evidence="5">The sequence shown here is derived from an EMBL/GenBank/DDBJ whole genome shotgun (WGS) entry which is preliminary data.</text>
</comment>
<keyword evidence="3 5" id="KW-0067">ATP-binding</keyword>
<keyword evidence="1" id="KW-0813">Transport</keyword>
<keyword evidence="2" id="KW-0547">Nucleotide-binding</keyword>
<dbReference type="Gene3D" id="3.40.50.300">
    <property type="entry name" value="P-loop containing nucleotide triphosphate hydrolases"/>
    <property type="match status" value="1"/>
</dbReference>
<evidence type="ECO:0000313" key="5">
    <source>
        <dbReference type="EMBL" id="KEO74720.1"/>
    </source>
</evidence>
<evidence type="ECO:0000256" key="3">
    <source>
        <dbReference type="ARBA" id="ARBA00022840"/>
    </source>
</evidence>
<evidence type="ECO:0000259" key="4">
    <source>
        <dbReference type="PROSITE" id="PS50893"/>
    </source>
</evidence>
<dbReference type="STRING" id="1048983.EL17_03320"/>
<sequence>MLGIKLDQAGKRYQYEWIFKSLSLDFEPNNRIAVTGSNGSGKSTLLKCVAGLIPFTEGKVSYHLGQTAISEADIFSYLAISAPYMELPEEFTLIELLHFHFKFKNKISNVSIQEMMDIMYLNESKDKQVQFFSSGMKQRLKLGLCFFSDVPLLLLDEPTSNLDQKGVDWYLEMLALYGSSKSILICSNDTREYANCHKIIEMENFKIKRRD</sequence>
<dbReference type="InterPro" id="IPR027417">
    <property type="entry name" value="P-loop_NTPase"/>
</dbReference>
<dbReference type="OrthoDB" id="9808363at2"/>
<dbReference type="Pfam" id="PF00005">
    <property type="entry name" value="ABC_tran"/>
    <property type="match status" value="1"/>
</dbReference>
<protein>
    <submittedName>
        <fullName evidence="5">ABC transporter ATP-binding protein</fullName>
    </submittedName>
</protein>
<dbReference type="SUPFAM" id="SSF52540">
    <property type="entry name" value="P-loop containing nucleoside triphosphate hydrolases"/>
    <property type="match status" value="1"/>
</dbReference>
<evidence type="ECO:0000256" key="2">
    <source>
        <dbReference type="ARBA" id="ARBA00022741"/>
    </source>
</evidence>
<dbReference type="PROSITE" id="PS00211">
    <property type="entry name" value="ABC_TRANSPORTER_1"/>
    <property type="match status" value="1"/>
</dbReference>
<dbReference type="GO" id="GO:0016887">
    <property type="term" value="F:ATP hydrolysis activity"/>
    <property type="evidence" value="ECO:0007669"/>
    <property type="project" value="InterPro"/>
</dbReference>
<dbReference type="InterPro" id="IPR051782">
    <property type="entry name" value="ABC_Transporter_VariousFunc"/>
</dbReference>
<organism evidence="5 6">
    <name type="scientific">Anditalea andensis</name>
    <dbReference type="NCBI Taxonomy" id="1048983"/>
    <lineage>
        <taxon>Bacteria</taxon>
        <taxon>Pseudomonadati</taxon>
        <taxon>Bacteroidota</taxon>
        <taxon>Cytophagia</taxon>
        <taxon>Cytophagales</taxon>
        <taxon>Cytophagaceae</taxon>
        <taxon>Anditalea</taxon>
    </lineage>
</organism>
<dbReference type="SMART" id="SM00382">
    <property type="entry name" value="AAA"/>
    <property type="match status" value="1"/>
</dbReference>
<dbReference type="InterPro" id="IPR017871">
    <property type="entry name" value="ABC_transporter-like_CS"/>
</dbReference>
<dbReference type="PROSITE" id="PS50893">
    <property type="entry name" value="ABC_TRANSPORTER_2"/>
    <property type="match status" value="1"/>
</dbReference>
<dbReference type="RefSeq" id="WP_035070879.1">
    <property type="nucleotide sequence ID" value="NZ_JMIH01000014.1"/>
</dbReference>
<dbReference type="GO" id="GO:0005524">
    <property type="term" value="F:ATP binding"/>
    <property type="evidence" value="ECO:0007669"/>
    <property type="project" value="UniProtKB-KW"/>
</dbReference>
<dbReference type="Proteomes" id="UP000027821">
    <property type="component" value="Unassembled WGS sequence"/>
</dbReference>
<reference evidence="5 6" key="1">
    <citation type="submission" date="2014-04" db="EMBL/GenBank/DDBJ databases">
        <title>Characterization and application of a salt tolerant electro-active bacterium.</title>
        <authorList>
            <person name="Yang L."/>
            <person name="Wei S."/>
            <person name="Tay Q.X.M."/>
        </authorList>
    </citation>
    <scope>NUCLEOTIDE SEQUENCE [LARGE SCALE GENOMIC DNA]</scope>
    <source>
        <strain evidence="5 6">LY1</strain>
    </source>
</reference>
<accession>A0A074L2M5</accession>
<proteinExistence type="predicted"/>
<dbReference type="eggNOG" id="COG1131">
    <property type="taxonomic scope" value="Bacteria"/>
</dbReference>
<dbReference type="InterPro" id="IPR003439">
    <property type="entry name" value="ABC_transporter-like_ATP-bd"/>
</dbReference>